<dbReference type="SMART" id="SM01043">
    <property type="entry name" value="BTAD"/>
    <property type="match status" value="1"/>
</dbReference>
<dbReference type="PANTHER" id="PTHR35807:SF1">
    <property type="entry name" value="TRANSCRIPTIONAL REGULATOR REDD"/>
    <property type="match status" value="1"/>
</dbReference>
<feature type="DNA-binding region" description="OmpR/PhoB-type" evidence="5">
    <location>
        <begin position="1"/>
        <end position="88"/>
    </location>
</feature>
<evidence type="ECO:0000256" key="5">
    <source>
        <dbReference type="PROSITE-ProRule" id="PRU01091"/>
    </source>
</evidence>
<comment type="similarity">
    <text evidence="1">Belongs to the AfsR/DnrI/RedD regulatory family.</text>
</comment>
<keyword evidence="2" id="KW-0805">Transcription regulation</keyword>
<dbReference type="InterPro" id="IPR005158">
    <property type="entry name" value="BTAD"/>
</dbReference>
<organism evidence="7 8">
    <name type="scientific">Actinomadura alba</name>
    <dbReference type="NCBI Taxonomy" id="406431"/>
    <lineage>
        <taxon>Bacteria</taxon>
        <taxon>Bacillati</taxon>
        <taxon>Actinomycetota</taxon>
        <taxon>Actinomycetes</taxon>
        <taxon>Streptosporangiales</taxon>
        <taxon>Thermomonosporaceae</taxon>
        <taxon>Actinomadura</taxon>
    </lineage>
</organism>
<evidence type="ECO:0000256" key="1">
    <source>
        <dbReference type="ARBA" id="ARBA00005820"/>
    </source>
</evidence>
<dbReference type="InterPro" id="IPR051677">
    <property type="entry name" value="AfsR-DnrI-RedD_regulator"/>
</dbReference>
<evidence type="ECO:0000256" key="3">
    <source>
        <dbReference type="ARBA" id="ARBA00023125"/>
    </source>
</evidence>
<dbReference type="InterPro" id="IPR036388">
    <property type="entry name" value="WH-like_DNA-bd_sf"/>
</dbReference>
<dbReference type="PANTHER" id="PTHR35807">
    <property type="entry name" value="TRANSCRIPTIONAL REGULATOR REDD-RELATED"/>
    <property type="match status" value="1"/>
</dbReference>
<sequence>MKYRILGSLEVRDGLGAVRLSPRLRDVLAVLLSRPNEVVSTDRLAAALWEETPPKSAVKTMQVYVHHLRRVLGGRSIDRRSGGYVLVTEPDELDVARFEGLVVAGRAAVAERDLDRGIGLLRRALALWRGPAYEGQASMPGVREEAARLGELKLTVTEERTEAELWAGRNRDLVPELTVAVAENPLRERLRAQLMLALHHSGRRAEALTVYREGHAVLATELGLGPGRELRGMQQAILDDALDGEGVTSPIARCPRCLR</sequence>
<dbReference type="Pfam" id="PF03704">
    <property type="entry name" value="BTAD"/>
    <property type="match status" value="1"/>
</dbReference>
<dbReference type="RefSeq" id="WP_187241870.1">
    <property type="nucleotide sequence ID" value="NZ_BAAAOK010000008.1"/>
</dbReference>
<evidence type="ECO:0000259" key="6">
    <source>
        <dbReference type="PROSITE" id="PS51755"/>
    </source>
</evidence>
<dbReference type="Gene3D" id="1.10.10.10">
    <property type="entry name" value="Winged helix-like DNA-binding domain superfamily/Winged helix DNA-binding domain"/>
    <property type="match status" value="1"/>
</dbReference>
<feature type="domain" description="OmpR/PhoB-type" evidence="6">
    <location>
        <begin position="1"/>
        <end position="88"/>
    </location>
</feature>
<dbReference type="CDD" id="cd15831">
    <property type="entry name" value="BTAD"/>
    <property type="match status" value="1"/>
</dbReference>
<dbReference type="PROSITE" id="PS51755">
    <property type="entry name" value="OMPR_PHOB"/>
    <property type="match status" value="1"/>
</dbReference>
<name>A0ABR7LK00_9ACTN</name>
<dbReference type="InterPro" id="IPR011990">
    <property type="entry name" value="TPR-like_helical_dom_sf"/>
</dbReference>
<comment type="caution">
    <text evidence="7">The sequence shown here is derived from an EMBL/GenBank/DDBJ whole genome shotgun (WGS) entry which is preliminary data.</text>
</comment>
<evidence type="ECO:0000313" key="8">
    <source>
        <dbReference type="Proteomes" id="UP000805614"/>
    </source>
</evidence>
<dbReference type="Gene3D" id="1.25.40.10">
    <property type="entry name" value="Tetratricopeptide repeat domain"/>
    <property type="match status" value="1"/>
</dbReference>
<gene>
    <name evidence="7" type="ORF">HKK74_05270</name>
</gene>
<keyword evidence="3 5" id="KW-0238">DNA-binding</keyword>
<dbReference type="EMBL" id="JABVEC010000002">
    <property type="protein sequence ID" value="MBC6464909.1"/>
    <property type="molecule type" value="Genomic_DNA"/>
</dbReference>
<dbReference type="SMART" id="SM00862">
    <property type="entry name" value="Trans_reg_C"/>
    <property type="match status" value="1"/>
</dbReference>
<dbReference type="Proteomes" id="UP000805614">
    <property type="component" value="Unassembled WGS sequence"/>
</dbReference>
<dbReference type="SUPFAM" id="SSF48452">
    <property type="entry name" value="TPR-like"/>
    <property type="match status" value="1"/>
</dbReference>
<evidence type="ECO:0000256" key="4">
    <source>
        <dbReference type="ARBA" id="ARBA00023163"/>
    </source>
</evidence>
<proteinExistence type="inferred from homology"/>
<dbReference type="InterPro" id="IPR016032">
    <property type="entry name" value="Sig_transdc_resp-reg_C-effctor"/>
</dbReference>
<dbReference type="InterPro" id="IPR001867">
    <property type="entry name" value="OmpR/PhoB-type_DNA-bd"/>
</dbReference>
<accession>A0ABR7LK00</accession>
<evidence type="ECO:0000313" key="7">
    <source>
        <dbReference type="EMBL" id="MBC6464909.1"/>
    </source>
</evidence>
<dbReference type="SUPFAM" id="SSF46894">
    <property type="entry name" value="C-terminal effector domain of the bipartite response regulators"/>
    <property type="match status" value="1"/>
</dbReference>
<keyword evidence="4" id="KW-0804">Transcription</keyword>
<protein>
    <submittedName>
        <fullName evidence="7">AfsR/SARP family transcriptional regulator</fullName>
    </submittedName>
</protein>
<keyword evidence="8" id="KW-1185">Reference proteome</keyword>
<reference evidence="7 8" key="1">
    <citation type="submission" date="2020-06" db="EMBL/GenBank/DDBJ databases">
        <title>Actinomadura xiongansis sp. nov., isolated from soil of Baiyangdian.</title>
        <authorList>
            <person name="Zhang X."/>
        </authorList>
    </citation>
    <scope>NUCLEOTIDE SEQUENCE [LARGE SCALE GENOMIC DNA]</scope>
    <source>
        <strain evidence="7 8">HBUM206468</strain>
    </source>
</reference>
<evidence type="ECO:0000256" key="2">
    <source>
        <dbReference type="ARBA" id="ARBA00023015"/>
    </source>
</evidence>
<dbReference type="Pfam" id="PF00486">
    <property type="entry name" value="Trans_reg_C"/>
    <property type="match status" value="1"/>
</dbReference>